<keyword evidence="12" id="KW-1185">Reference proteome</keyword>
<evidence type="ECO:0000256" key="5">
    <source>
        <dbReference type="ARBA" id="ARBA00022771"/>
    </source>
</evidence>
<evidence type="ECO:0000256" key="9">
    <source>
        <dbReference type="SAM" id="MobiDB-lite"/>
    </source>
</evidence>
<organism evidence="11 12">
    <name type="scientific">Castilleja foliolosa</name>
    <dbReference type="NCBI Taxonomy" id="1961234"/>
    <lineage>
        <taxon>Eukaryota</taxon>
        <taxon>Viridiplantae</taxon>
        <taxon>Streptophyta</taxon>
        <taxon>Embryophyta</taxon>
        <taxon>Tracheophyta</taxon>
        <taxon>Spermatophyta</taxon>
        <taxon>Magnoliopsida</taxon>
        <taxon>eudicotyledons</taxon>
        <taxon>Gunneridae</taxon>
        <taxon>Pentapetalae</taxon>
        <taxon>asterids</taxon>
        <taxon>lamiids</taxon>
        <taxon>Lamiales</taxon>
        <taxon>Orobanchaceae</taxon>
        <taxon>Pedicularideae</taxon>
        <taxon>Castillejinae</taxon>
        <taxon>Castilleja</taxon>
    </lineage>
</organism>
<evidence type="ECO:0000313" key="12">
    <source>
        <dbReference type="Proteomes" id="UP001632038"/>
    </source>
</evidence>
<dbReference type="GO" id="GO:0061630">
    <property type="term" value="F:ubiquitin protein ligase activity"/>
    <property type="evidence" value="ECO:0007669"/>
    <property type="project" value="UniProtKB-EC"/>
</dbReference>
<dbReference type="InterPro" id="IPR013083">
    <property type="entry name" value="Znf_RING/FYVE/PHD"/>
</dbReference>
<dbReference type="Pfam" id="PF13639">
    <property type="entry name" value="zf-RING_2"/>
    <property type="match status" value="1"/>
</dbReference>
<gene>
    <name evidence="11" type="ORF">CASFOL_017071</name>
</gene>
<comment type="caution">
    <text evidence="11">The sequence shown here is derived from an EMBL/GenBank/DDBJ whole genome shotgun (WGS) entry which is preliminary data.</text>
</comment>
<dbReference type="SMART" id="SM00184">
    <property type="entry name" value="RING"/>
    <property type="match status" value="1"/>
</dbReference>
<feature type="compositionally biased region" description="Basic and acidic residues" evidence="9">
    <location>
        <begin position="99"/>
        <end position="110"/>
    </location>
</feature>
<proteinExistence type="predicted"/>
<dbReference type="InterPro" id="IPR001841">
    <property type="entry name" value="Znf_RING"/>
</dbReference>
<sequence>MNRTPTPAQPETVRRPRMTRVMTREEIELFKDSSGRVNYDAILEWQGLEPLSSRPRTPVFAAALRPMPVEEIRSFINSSGAVDYDAILTFQQNNPDRFSPQDDHIPRPRQPETPSHEAYILSNQSKGLSERTISKYLKTTSAADEIDGDRKICAVCLDDVCGQKDKVAILDECGHEFHYCCLKQWLRRKNICPICRRTAIMF</sequence>
<evidence type="ECO:0000256" key="7">
    <source>
        <dbReference type="ARBA" id="ARBA00022833"/>
    </source>
</evidence>
<keyword evidence="5 8" id="KW-0863">Zinc-finger</keyword>
<evidence type="ECO:0000256" key="6">
    <source>
        <dbReference type="ARBA" id="ARBA00022786"/>
    </source>
</evidence>
<dbReference type="PROSITE" id="PS50089">
    <property type="entry name" value="ZF_RING_2"/>
    <property type="match status" value="1"/>
</dbReference>
<evidence type="ECO:0000256" key="3">
    <source>
        <dbReference type="ARBA" id="ARBA00022679"/>
    </source>
</evidence>
<accession>A0ABD3DBD4</accession>
<evidence type="ECO:0000256" key="8">
    <source>
        <dbReference type="PROSITE-ProRule" id="PRU00175"/>
    </source>
</evidence>
<keyword evidence="6" id="KW-0833">Ubl conjugation pathway</keyword>
<feature type="region of interest" description="Disordered" evidence="9">
    <location>
        <begin position="93"/>
        <end position="115"/>
    </location>
</feature>
<feature type="domain" description="RING-type" evidence="10">
    <location>
        <begin position="153"/>
        <end position="196"/>
    </location>
</feature>
<evidence type="ECO:0000256" key="1">
    <source>
        <dbReference type="ARBA" id="ARBA00000900"/>
    </source>
</evidence>
<dbReference type="EC" id="2.3.2.27" evidence="2"/>
<evidence type="ECO:0000256" key="4">
    <source>
        <dbReference type="ARBA" id="ARBA00022723"/>
    </source>
</evidence>
<evidence type="ECO:0000313" key="11">
    <source>
        <dbReference type="EMBL" id="KAL3639164.1"/>
    </source>
</evidence>
<reference evidence="12" key="1">
    <citation type="journal article" date="2024" name="IScience">
        <title>Strigolactones Initiate the Formation of Haustorium-like Structures in Castilleja.</title>
        <authorList>
            <person name="Buerger M."/>
            <person name="Peterson D."/>
            <person name="Chory J."/>
        </authorList>
    </citation>
    <scope>NUCLEOTIDE SEQUENCE [LARGE SCALE GENOMIC DNA]</scope>
</reference>
<dbReference type="PANTHER" id="PTHR22937:SF163">
    <property type="entry name" value="RING-TYPE E3 UBIQUITIN TRANSFERASE"/>
    <property type="match status" value="1"/>
</dbReference>
<keyword evidence="4" id="KW-0479">Metal-binding</keyword>
<dbReference type="PANTHER" id="PTHR22937">
    <property type="entry name" value="E3 UBIQUITIN-PROTEIN LIGASE RNF165"/>
    <property type="match status" value="1"/>
</dbReference>
<dbReference type="EMBL" id="JAVIJP010000018">
    <property type="protein sequence ID" value="KAL3639164.1"/>
    <property type="molecule type" value="Genomic_DNA"/>
</dbReference>
<protein>
    <recommendedName>
        <fullName evidence="2">RING-type E3 ubiquitin transferase</fullName>
        <ecNumber evidence="2">2.3.2.27</ecNumber>
    </recommendedName>
</protein>
<dbReference type="InterPro" id="IPR045191">
    <property type="entry name" value="MBR1/2-like"/>
</dbReference>
<keyword evidence="3" id="KW-0808">Transferase</keyword>
<dbReference type="AlphaFoldDB" id="A0ABD3DBD4"/>
<name>A0ABD3DBD4_9LAMI</name>
<dbReference type="Proteomes" id="UP001632038">
    <property type="component" value="Unassembled WGS sequence"/>
</dbReference>
<comment type="catalytic activity">
    <reaction evidence="1">
        <text>S-ubiquitinyl-[E2 ubiquitin-conjugating enzyme]-L-cysteine + [acceptor protein]-L-lysine = [E2 ubiquitin-conjugating enzyme]-L-cysteine + N(6)-ubiquitinyl-[acceptor protein]-L-lysine.</text>
        <dbReference type="EC" id="2.3.2.27"/>
    </reaction>
</comment>
<evidence type="ECO:0000256" key="2">
    <source>
        <dbReference type="ARBA" id="ARBA00012483"/>
    </source>
</evidence>
<dbReference type="Gene3D" id="3.30.40.10">
    <property type="entry name" value="Zinc/RING finger domain, C3HC4 (zinc finger)"/>
    <property type="match status" value="1"/>
</dbReference>
<keyword evidence="7" id="KW-0862">Zinc</keyword>
<dbReference type="GO" id="GO:0008270">
    <property type="term" value="F:zinc ion binding"/>
    <property type="evidence" value="ECO:0007669"/>
    <property type="project" value="UniProtKB-KW"/>
</dbReference>
<evidence type="ECO:0000259" key="10">
    <source>
        <dbReference type="PROSITE" id="PS50089"/>
    </source>
</evidence>
<dbReference type="SUPFAM" id="SSF57850">
    <property type="entry name" value="RING/U-box"/>
    <property type="match status" value="1"/>
</dbReference>